<evidence type="ECO:0000313" key="3">
    <source>
        <dbReference type="Proteomes" id="UP000823918"/>
    </source>
</evidence>
<dbReference type="InterPro" id="IPR001387">
    <property type="entry name" value="Cro/C1-type_HTH"/>
</dbReference>
<proteinExistence type="predicted"/>
<accession>A0A9D2Q8F4</accession>
<dbReference type="Proteomes" id="UP000823918">
    <property type="component" value="Unassembled WGS sequence"/>
</dbReference>
<protein>
    <submittedName>
        <fullName evidence="2">Helix-turn-helix transcriptional regulator</fullName>
    </submittedName>
</protein>
<feature type="domain" description="HTH cro/C1-type" evidence="1">
    <location>
        <begin position="13"/>
        <end position="62"/>
    </location>
</feature>
<name>A0A9D2Q8F4_9FIRM</name>
<dbReference type="SUPFAM" id="SSF47413">
    <property type="entry name" value="lambda repressor-like DNA-binding domains"/>
    <property type="match status" value="1"/>
</dbReference>
<reference evidence="2" key="2">
    <citation type="submission" date="2021-04" db="EMBL/GenBank/DDBJ databases">
        <authorList>
            <person name="Gilroy R."/>
        </authorList>
    </citation>
    <scope>NUCLEOTIDE SEQUENCE</scope>
    <source>
        <strain evidence="2">5933</strain>
    </source>
</reference>
<dbReference type="InterPro" id="IPR010982">
    <property type="entry name" value="Lambda_DNA-bd_dom_sf"/>
</dbReference>
<evidence type="ECO:0000259" key="1">
    <source>
        <dbReference type="PROSITE" id="PS50943"/>
    </source>
</evidence>
<gene>
    <name evidence="2" type="ORF">H9698_11130</name>
</gene>
<dbReference type="GO" id="GO:0003677">
    <property type="term" value="F:DNA binding"/>
    <property type="evidence" value="ECO:0007669"/>
    <property type="project" value="InterPro"/>
</dbReference>
<dbReference type="CDD" id="cd00093">
    <property type="entry name" value="HTH_XRE"/>
    <property type="match status" value="1"/>
</dbReference>
<dbReference type="Pfam" id="PF13443">
    <property type="entry name" value="HTH_26"/>
    <property type="match status" value="1"/>
</dbReference>
<dbReference type="PROSITE" id="PS50943">
    <property type="entry name" value="HTH_CROC1"/>
    <property type="match status" value="1"/>
</dbReference>
<dbReference type="AlphaFoldDB" id="A0A9D2Q8F4"/>
<evidence type="ECO:0000313" key="2">
    <source>
        <dbReference type="EMBL" id="HJC73325.1"/>
    </source>
</evidence>
<dbReference type="Gene3D" id="1.10.260.40">
    <property type="entry name" value="lambda repressor-like DNA-binding domains"/>
    <property type="match status" value="1"/>
</dbReference>
<dbReference type="SMART" id="SM00530">
    <property type="entry name" value="HTH_XRE"/>
    <property type="match status" value="1"/>
</dbReference>
<dbReference type="EMBL" id="DWWA01000056">
    <property type="protein sequence ID" value="HJC73325.1"/>
    <property type="molecule type" value="Genomic_DNA"/>
</dbReference>
<reference evidence="2" key="1">
    <citation type="journal article" date="2021" name="PeerJ">
        <title>Extensive microbial diversity within the chicken gut microbiome revealed by metagenomics and culture.</title>
        <authorList>
            <person name="Gilroy R."/>
            <person name="Ravi A."/>
            <person name="Getino M."/>
            <person name="Pursley I."/>
            <person name="Horton D.L."/>
            <person name="Alikhan N.F."/>
            <person name="Baker D."/>
            <person name="Gharbi K."/>
            <person name="Hall N."/>
            <person name="Watson M."/>
            <person name="Adriaenssens E.M."/>
            <person name="Foster-Nyarko E."/>
            <person name="Jarju S."/>
            <person name="Secka A."/>
            <person name="Antonio M."/>
            <person name="Oren A."/>
            <person name="Chaudhuri R.R."/>
            <person name="La Ragione R."/>
            <person name="Hildebrand F."/>
            <person name="Pallen M.J."/>
        </authorList>
    </citation>
    <scope>NUCLEOTIDE SEQUENCE</scope>
    <source>
        <strain evidence="2">5933</strain>
    </source>
</reference>
<sequence>MGIGRQVGLICAKRGMSLRKLAIKAGIPYTTLYSAVKRDSDKMDLQLFARITEALDVSLVELLEVENKNTENDTRLDSIIENYNQLNEAGKDDLAKHAEHLTYIPEYTRFEDNEADSLA</sequence>
<comment type="caution">
    <text evidence="2">The sequence shown here is derived from an EMBL/GenBank/DDBJ whole genome shotgun (WGS) entry which is preliminary data.</text>
</comment>
<organism evidence="2 3">
    <name type="scientific">Candidatus Ruthenibacterium merdavium</name>
    <dbReference type="NCBI Taxonomy" id="2838752"/>
    <lineage>
        <taxon>Bacteria</taxon>
        <taxon>Bacillati</taxon>
        <taxon>Bacillota</taxon>
        <taxon>Clostridia</taxon>
        <taxon>Eubacteriales</taxon>
        <taxon>Oscillospiraceae</taxon>
        <taxon>Ruthenibacterium</taxon>
    </lineage>
</organism>